<accession>A0ABP5FB96</accession>
<protein>
    <submittedName>
        <fullName evidence="1">Uncharacterized protein</fullName>
    </submittedName>
</protein>
<dbReference type="EMBL" id="BAAAQN010000007">
    <property type="protein sequence ID" value="GAA2020596.1"/>
    <property type="molecule type" value="Genomic_DNA"/>
</dbReference>
<dbReference type="RefSeq" id="WP_344664931.1">
    <property type="nucleotide sequence ID" value="NZ_BAAAQN010000007.1"/>
</dbReference>
<comment type="caution">
    <text evidence="1">The sequence shown here is derived from an EMBL/GenBank/DDBJ whole genome shotgun (WGS) entry which is preliminary data.</text>
</comment>
<evidence type="ECO:0000313" key="1">
    <source>
        <dbReference type="EMBL" id="GAA2020596.1"/>
    </source>
</evidence>
<gene>
    <name evidence="1" type="ORF">GCM10009839_16670</name>
</gene>
<reference evidence="2" key="1">
    <citation type="journal article" date="2019" name="Int. J. Syst. Evol. Microbiol.">
        <title>The Global Catalogue of Microorganisms (GCM) 10K type strain sequencing project: providing services to taxonomists for standard genome sequencing and annotation.</title>
        <authorList>
            <consortium name="The Broad Institute Genomics Platform"/>
            <consortium name="The Broad Institute Genome Sequencing Center for Infectious Disease"/>
            <person name="Wu L."/>
            <person name="Ma J."/>
        </authorList>
    </citation>
    <scope>NUCLEOTIDE SEQUENCE [LARGE SCALE GENOMIC DNA]</scope>
    <source>
        <strain evidence="2">JCM 16014</strain>
    </source>
</reference>
<organism evidence="1 2">
    <name type="scientific">Catenulispora yoronensis</name>
    <dbReference type="NCBI Taxonomy" id="450799"/>
    <lineage>
        <taxon>Bacteria</taxon>
        <taxon>Bacillati</taxon>
        <taxon>Actinomycetota</taxon>
        <taxon>Actinomycetes</taxon>
        <taxon>Catenulisporales</taxon>
        <taxon>Catenulisporaceae</taxon>
        <taxon>Catenulispora</taxon>
    </lineage>
</organism>
<proteinExistence type="predicted"/>
<name>A0ABP5FB96_9ACTN</name>
<sequence length="144" mass="15869">MGLTSLRLTGGRSIDLISIEASRTYGGFLEGFPTAEINDHSLKRLREHLAHRYSHMGVHIIDPPRKIVSPARGPRDEPEELLPPIKCIGVFHSSPIDPARDDGFGISMLVIAWFQFELDLPFAAAARADLAAVAWDELARDGDL</sequence>
<keyword evidence="2" id="KW-1185">Reference proteome</keyword>
<dbReference type="Proteomes" id="UP001500751">
    <property type="component" value="Unassembled WGS sequence"/>
</dbReference>
<evidence type="ECO:0000313" key="2">
    <source>
        <dbReference type="Proteomes" id="UP001500751"/>
    </source>
</evidence>